<evidence type="ECO:0000313" key="3">
    <source>
        <dbReference type="Proteomes" id="UP000176260"/>
    </source>
</evidence>
<dbReference type="Gene3D" id="3.40.630.30">
    <property type="match status" value="1"/>
</dbReference>
<dbReference type="InterPro" id="IPR016181">
    <property type="entry name" value="Acyl_CoA_acyltransferase"/>
</dbReference>
<dbReference type="GO" id="GO:0016747">
    <property type="term" value="F:acyltransferase activity, transferring groups other than amino-acyl groups"/>
    <property type="evidence" value="ECO:0007669"/>
    <property type="project" value="InterPro"/>
</dbReference>
<evidence type="ECO:0000259" key="1">
    <source>
        <dbReference type="PROSITE" id="PS51186"/>
    </source>
</evidence>
<feature type="domain" description="N-acetyltransferase" evidence="1">
    <location>
        <begin position="3"/>
        <end position="158"/>
    </location>
</feature>
<comment type="caution">
    <text evidence="2">The sequence shown here is derived from an EMBL/GenBank/DDBJ whole genome shotgun (WGS) entry which is preliminary data.</text>
</comment>
<protein>
    <recommendedName>
        <fullName evidence="1">N-acetyltransferase domain-containing protein</fullName>
    </recommendedName>
</protein>
<dbReference type="AlphaFoldDB" id="A0A1G1XRU0"/>
<dbReference type="InterPro" id="IPR000182">
    <property type="entry name" value="GNAT_dom"/>
</dbReference>
<dbReference type="EMBL" id="MHIA01000008">
    <property type="protein sequence ID" value="OGY42701.1"/>
    <property type="molecule type" value="Genomic_DNA"/>
</dbReference>
<dbReference type="Pfam" id="PF00583">
    <property type="entry name" value="Acetyltransf_1"/>
    <property type="match status" value="1"/>
</dbReference>
<dbReference type="SUPFAM" id="SSF55729">
    <property type="entry name" value="Acyl-CoA N-acyltransferases (Nat)"/>
    <property type="match status" value="1"/>
</dbReference>
<reference evidence="2 3" key="1">
    <citation type="journal article" date="2016" name="Nat. Commun.">
        <title>Thousands of microbial genomes shed light on interconnected biogeochemical processes in an aquifer system.</title>
        <authorList>
            <person name="Anantharaman K."/>
            <person name="Brown C.T."/>
            <person name="Hug L.A."/>
            <person name="Sharon I."/>
            <person name="Castelle C.J."/>
            <person name="Probst A.J."/>
            <person name="Thomas B.C."/>
            <person name="Singh A."/>
            <person name="Wilkins M.J."/>
            <person name="Karaoz U."/>
            <person name="Brodie E.L."/>
            <person name="Williams K.H."/>
            <person name="Hubbard S.S."/>
            <person name="Banfield J.F."/>
        </authorList>
    </citation>
    <scope>NUCLEOTIDE SEQUENCE [LARGE SCALE GENOMIC DNA]</scope>
</reference>
<dbReference type="Proteomes" id="UP000176260">
    <property type="component" value="Unassembled WGS sequence"/>
</dbReference>
<dbReference type="PANTHER" id="PTHR43617">
    <property type="entry name" value="L-AMINO ACID N-ACETYLTRANSFERASE"/>
    <property type="match status" value="1"/>
</dbReference>
<dbReference type="PANTHER" id="PTHR43617:SF34">
    <property type="entry name" value="PUTATIVE-RELATED"/>
    <property type="match status" value="1"/>
</dbReference>
<proteinExistence type="predicted"/>
<dbReference type="CDD" id="cd04301">
    <property type="entry name" value="NAT_SF"/>
    <property type="match status" value="1"/>
</dbReference>
<dbReference type="PROSITE" id="PS51186">
    <property type="entry name" value="GNAT"/>
    <property type="match status" value="1"/>
</dbReference>
<dbReference type="InterPro" id="IPR050276">
    <property type="entry name" value="MshD_Acetyltransferase"/>
</dbReference>
<evidence type="ECO:0000313" key="2">
    <source>
        <dbReference type="EMBL" id="OGY42701.1"/>
    </source>
</evidence>
<organism evidence="2 3">
    <name type="scientific">Candidatus Buchananbacteria bacterium RBG_13_39_9</name>
    <dbReference type="NCBI Taxonomy" id="1797531"/>
    <lineage>
        <taxon>Bacteria</taxon>
        <taxon>Candidatus Buchananiibacteriota</taxon>
    </lineage>
</organism>
<accession>A0A1G1XRU0</accession>
<gene>
    <name evidence="2" type="ORF">A2Y67_01405</name>
</gene>
<name>A0A1G1XRU0_9BACT</name>
<sequence>MEIKLRKVKKSDLLQIQKLSKEYEKLMIKVAEETISGFGNWETPNMLKFLSTAFYKKNKLYLVAIDKGKVVGFILARIIYHKEGKRIYPEGKLSEIFITQSYRGKGIAELMWQEVLKWFKENNVRFLQLHVFYGNENAIAIYRKWGFKPMGLIMKRKI</sequence>